<keyword evidence="3" id="KW-1185">Reference proteome</keyword>
<sequence>MIKEKYRNKWLIIVFILLLGVISTCLQLSSLPEQPNLAKAKENCLEVKLLGLITIKENSEKKIPIKYLVPGGQSIGVYLKTPGVMVVGFSDVKTKDGEINPAREAKLKEGDLIFKVNDLPVNHEFELKNLINHLGGQKITLTIKRGKETFKREINPVYSEEEKRWRIGVFIRDNIAGLGTLSYYNPQDKTFGALGHTIIDPDTGKVFPVQQGKIVEAKIQAIYPSRRGQPGEKIGKFIHKNIVGTVYLNNRFGIFGKASQEIINPYFPKPVPIAFKEEVKPGPAEIYTVVKGEKIEKFTVYVEKVRPYQKDGRNLILRIKDPRLLSLTGGIVQGMSGSPIIKEGKFIGVVTHVFLSDSSKGYGILIENMLKEVYNSNNFWVLNSTFSFVKYCRYFSEKNILSIAGKRFIPSKCILGNKKEIIRRRGKWIQLELSSLMTTGSFVSF</sequence>
<keyword evidence="2" id="KW-0378">Hydrolase</keyword>
<accession>A0ABX2RFM9</accession>
<dbReference type="Gene3D" id="2.30.42.10">
    <property type="match status" value="1"/>
</dbReference>
<dbReference type="SUPFAM" id="SSF50156">
    <property type="entry name" value="PDZ domain-like"/>
    <property type="match status" value="1"/>
</dbReference>
<dbReference type="SUPFAM" id="SSF50494">
    <property type="entry name" value="Trypsin-like serine proteases"/>
    <property type="match status" value="1"/>
</dbReference>
<dbReference type="Pfam" id="PF13180">
    <property type="entry name" value="PDZ_2"/>
    <property type="match status" value="1"/>
</dbReference>
<dbReference type="InterPro" id="IPR001478">
    <property type="entry name" value="PDZ"/>
</dbReference>
<dbReference type="EMBL" id="JACCBS010000003">
    <property type="protein sequence ID" value="NYE58692.1"/>
    <property type="molecule type" value="Genomic_DNA"/>
</dbReference>
<dbReference type="InterPro" id="IPR014219">
    <property type="entry name" value="SpoIVB"/>
</dbReference>
<reference evidence="2 3" key="1">
    <citation type="submission" date="2020-07" db="EMBL/GenBank/DDBJ databases">
        <title>Genomic Encyclopedia of Type Strains, Phase III (KMG-III): the genomes of soil and plant-associated and newly described type strains.</title>
        <authorList>
            <person name="Whitman W."/>
        </authorList>
    </citation>
    <scope>NUCLEOTIDE SEQUENCE [LARGE SCALE GENOMIC DNA]</scope>
    <source>
        <strain evidence="2 3">DSM 11255</strain>
    </source>
</reference>
<protein>
    <submittedName>
        <fullName evidence="2">Stage IV sporulation protein B</fullName>
        <ecNumber evidence="2">3.4.21.116</ecNumber>
    </submittedName>
</protein>
<dbReference type="NCBIfam" id="TIGR02860">
    <property type="entry name" value="spore_IV_B"/>
    <property type="match status" value="1"/>
</dbReference>
<dbReference type="RefSeq" id="WP_051250161.1">
    <property type="nucleotide sequence ID" value="NZ_ATYG01000011.1"/>
</dbReference>
<dbReference type="Pfam" id="PF05580">
    <property type="entry name" value="Peptidase_S55"/>
    <property type="match status" value="1"/>
</dbReference>
<dbReference type="InterPro" id="IPR009003">
    <property type="entry name" value="Peptidase_S1_PA"/>
</dbReference>
<organism evidence="2 3">
    <name type="scientific">Carboxydothermus ferrireducens DSM 11255</name>
    <dbReference type="NCBI Taxonomy" id="1119529"/>
    <lineage>
        <taxon>Bacteria</taxon>
        <taxon>Bacillati</taxon>
        <taxon>Bacillota</taxon>
        <taxon>Clostridia</taxon>
        <taxon>Thermoanaerobacterales</taxon>
        <taxon>Thermoanaerobacteraceae</taxon>
        <taxon>Carboxydothermus</taxon>
    </lineage>
</organism>
<evidence type="ECO:0000313" key="3">
    <source>
        <dbReference type="Proteomes" id="UP000604066"/>
    </source>
</evidence>
<dbReference type="Proteomes" id="UP000604066">
    <property type="component" value="Unassembled WGS sequence"/>
</dbReference>
<dbReference type="GO" id="GO:0016787">
    <property type="term" value="F:hydrolase activity"/>
    <property type="evidence" value="ECO:0007669"/>
    <property type="project" value="UniProtKB-KW"/>
</dbReference>
<gene>
    <name evidence="2" type="ORF">HDG70_002443</name>
</gene>
<name>A0ABX2RFM9_9THEO</name>
<dbReference type="InterPro" id="IPR036034">
    <property type="entry name" value="PDZ_sf"/>
</dbReference>
<comment type="caution">
    <text evidence="2">The sequence shown here is derived from an EMBL/GenBank/DDBJ whole genome shotgun (WGS) entry which is preliminary data.</text>
</comment>
<dbReference type="InterPro" id="IPR008763">
    <property type="entry name" value="Peptidase_S55"/>
</dbReference>
<proteinExistence type="predicted"/>
<evidence type="ECO:0000313" key="2">
    <source>
        <dbReference type="EMBL" id="NYE58692.1"/>
    </source>
</evidence>
<dbReference type="EC" id="3.4.21.116" evidence="2"/>
<evidence type="ECO:0000259" key="1">
    <source>
        <dbReference type="PROSITE" id="PS51494"/>
    </source>
</evidence>
<feature type="domain" description="Peptidase S55" evidence="1">
    <location>
        <begin position="148"/>
        <end position="385"/>
    </location>
</feature>
<dbReference type="PROSITE" id="PS51494">
    <property type="entry name" value="SPOIVB"/>
    <property type="match status" value="1"/>
</dbReference>